<evidence type="ECO:0000313" key="10">
    <source>
        <dbReference type="Proteomes" id="UP000317209"/>
    </source>
</evidence>
<keyword evidence="5 8" id="KW-0812">Transmembrane</keyword>
<evidence type="ECO:0000256" key="4">
    <source>
        <dbReference type="ARBA" id="ARBA00022475"/>
    </source>
</evidence>
<dbReference type="GO" id="GO:0033214">
    <property type="term" value="P:siderophore-iron import into cell"/>
    <property type="evidence" value="ECO:0007669"/>
    <property type="project" value="TreeGrafter"/>
</dbReference>
<organism evidence="9 10">
    <name type="scientific">Microbacterium saperdae</name>
    <dbReference type="NCBI Taxonomy" id="69368"/>
    <lineage>
        <taxon>Bacteria</taxon>
        <taxon>Bacillati</taxon>
        <taxon>Actinomycetota</taxon>
        <taxon>Actinomycetes</taxon>
        <taxon>Micrococcales</taxon>
        <taxon>Microbacteriaceae</taxon>
        <taxon>Microbacterium</taxon>
    </lineage>
</organism>
<dbReference type="PANTHER" id="PTHR30472:SF1">
    <property type="entry name" value="FE(3+) DICITRATE TRANSPORT SYSTEM PERMEASE PROTEIN FECC-RELATED"/>
    <property type="match status" value="1"/>
</dbReference>
<feature type="transmembrane region" description="Helical" evidence="8">
    <location>
        <begin position="289"/>
        <end position="311"/>
    </location>
</feature>
<evidence type="ECO:0000256" key="8">
    <source>
        <dbReference type="SAM" id="Phobius"/>
    </source>
</evidence>
<comment type="similarity">
    <text evidence="2">Belongs to the binding-protein-dependent transport system permease family. FecCD subfamily.</text>
</comment>
<evidence type="ECO:0000256" key="3">
    <source>
        <dbReference type="ARBA" id="ARBA00022448"/>
    </source>
</evidence>
<keyword evidence="6 8" id="KW-1133">Transmembrane helix</keyword>
<keyword evidence="3" id="KW-0813">Transport</keyword>
<name>A0A543BQA4_9MICO</name>
<evidence type="ECO:0000256" key="5">
    <source>
        <dbReference type="ARBA" id="ARBA00022692"/>
    </source>
</evidence>
<evidence type="ECO:0000256" key="7">
    <source>
        <dbReference type="ARBA" id="ARBA00023136"/>
    </source>
</evidence>
<dbReference type="CDD" id="cd06550">
    <property type="entry name" value="TM_ABC_iron-siderophores_like"/>
    <property type="match status" value="1"/>
</dbReference>
<accession>A0A543BQA4</accession>
<evidence type="ECO:0000256" key="1">
    <source>
        <dbReference type="ARBA" id="ARBA00004651"/>
    </source>
</evidence>
<feature type="transmembrane region" description="Helical" evidence="8">
    <location>
        <begin position="202"/>
        <end position="229"/>
    </location>
</feature>
<feature type="transmembrane region" description="Helical" evidence="8">
    <location>
        <begin position="158"/>
        <end position="179"/>
    </location>
</feature>
<evidence type="ECO:0000256" key="6">
    <source>
        <dbReference type="ARBA" id="ARBA00022989"/>
    </source>
</evidence>
<sequence length="346" mass="34552">MTTLATGGRRRLRRPPDAVVLPIVVILLLTAVAVSIAVGPRTLTFDELFVALTAPTGTETDLIVRDVRLPRTFIGIAAGSALAVAGVIMQTLTRNPLAEPGLLGVNAGASLAVAIAIVVFRIGDFGATMWFAFLGAALASALVAVIGGVGRGASIGRLTLTGVAIGAVLSAATAALSLIDPHAYQSMRLWGAGALGGRSLDAAVLTLAVVAVGLVLVVLIAPGLGLLALGEDTARALGGRVGAARLGGFLAIVVLCGAATAAAGPIAFVGLLVPHALRAVFGPDTRRLLVYSALAGPILLLLADVLGALLIAPRSIPVGVMTAFLGAPVLVALVLSRRVQADGAPS</sequence>
<dbReference type="SUPFAM" id="SSF81345">
    <property type="entry name" value="ABC transporter involved in vitamin B12 uptake, BtuC"/>
    <property type="match status" value="1"/>
</dbReference>
<keyword evidence="10" id="KW-1185">Reference proteome</keyword>
<dbReference type="Pfam" id="PF01032">
    <property type="entry name" value="FecCD"/>
    <property type="match status" value="1"/>
</dbReference>
<comment type="caution">
    <text evidence="9">The sequence shown here is derived from an EMBL/GenBank/DDBJ whole genome shotgun (WGS) entry which is preliminary data.</text>
</comment>
<keyword evidence="7 8" id="KW-0472">Membrane</keyword>
<feature type="transmembrane region" description="Helical" evidence="8">
    <location>
        <begin position="318"/>
        <end position="336"/>
    </location>
</feature>
<keyword evidence="4" id="KW-1003">Cell membrane</keyword>
<gene>
    <name evidence="9" type="ORF">FB560_2656</name>
</gene>
<dbReference type="RefSeq" id="WP_211349967.1">
    <property type="nucleotide sequence ID" value="NZ_VFOX01000001.1"/>
</dbReference>
<dbReference type="GO" id="GO:0005886">
    <property type="term" value="C:plasma membrane"/>
    <property type="evidence" value="ECO:0007669"/>
    <property type="project" value="UniProtKB-SubCell"/>
</dbReference>
<dbReference type="PANTHER" id="PTHR30472">
    <property type="entry name" value="FERRIC ENTEROBACTIN TRANSPORT SYSTEM PERMEASE PROTEIN"/>
    <property type="match status" value="1"/>
</dbReference>
<proteinExistence type="inferred from homology"/>
<feature type="transmembrane region" description="Helical" evidence="8">
    <location>
        <begin position="18"/>
        <end position="38"/>
    </location>
</feature>
<dbReference type="EMBL" id="VFOX01000001">
    <property type="protein sequence ID" value="TQL86990.1"/>
    <property type="molecule type" value="Genomic_DNA"/>
</dbReference>
<dbReference type="InterPro" id="IPR000522">
    <property type="entry name" value="ABC_transptr_permease_BtuC"/>
</dbReference>
<dbReference type="AlphaFoldDB" id="A0A543BQA4"/>
<dbReference type="Proteomes" id="UP000317209">
    <property type="component" value="Unassembled WGS sequence"/>
</dbReference>
<evidence type="ECO:0000313" key="9">
    <source>
        <dbReference type="EMBL" id="TQL86990.1"/>
    </source>
</evidence>
<dbReference type="InterPro" id="IPR037294">
    <property type="entry name" value="ABC_BtuC-like"/>
</dbReference>
<dbReference type="FunFam" id="1.10.3470.10:FF:000001">
    <property type="entry name" value="Vitamin B12 ABC transporter permease BtuC"/>
    <property type="match status" value="1"/>
</dbReference>
<feature type="transmembrane region" description="Helical" evidence="8">
    <location>
        <begin position="128"/>
        <end position="146"/>
    </location>
</feature>
<reference evidence="9 10" key="1">
    <citation type="submission" date="2019-06" db="EMBL/GenBank/DDBJ databases">
        <title>Sequencing the genomes of 1000 actinobacteria strains.</title>
        <authorList>
            <person name="Klenk H.-P."/>
        </authorList>
    </citation>
    <scope>NUCLEOTIDE SEQUENCE [LARGE SCALE GENOMIC DNA]</scope>
    <source>
        <strain evidence="9 10">DSM 20169</strain>
    </source>
</reference>
<feature type="transmembrane region" description="Helical" evidence="8">
    <location>
        <begin position="72"/>
        <end position="89"/>
    </location>
</feature>
<evidence type="ECO:0000256" key="2">
    <source>
        <dbReference type="ARBA" id="ARBA00007935"/>
    </source>
</evidence>
<dbReference type="GO" id="GO:0022857">
    <property type="term" value="F:transmembrane transporter activity"/>
    <property type="evidence" value="ECO:0007669"/>
    <property type="project" value="InterPro"/>
</dbReference>
<protein>
    <submittedName>
        <fullName evidence="9">Iron complex transport system permease protein</fullName>
    </submittedName>
</protein>
<comment type="subcellular location">
    <subcellularLocation>
        <location evidence="1">Cell membrane</location>
        <topology evidence="1">Multi-pass membrane protein</topology>
    </subcellularLocation>
</comment>
<feature type="transmembrane region" description="Helical" evidence="8">
    <location>
        <begin position="101"/>
        <end position="122"/>
    </location>
</feature>
<dbReference type="Gene3D" id="1.10.3470.10">
    <property type="entry name" value="ABC transporter involved in vitamin B12 uptake, BtuC"/>
    <property type="match status" value="1"/>
</dbReference>
<feature type="transmembrane region" description="Helical" evidence="8">
    <location>
        <begin position="249"/>
        <end position="277"/>
    </location>
</feature>